<dbReference type="Pfam" id="PF23598">
    <property type="entry name" value="LRR_14"/>
    <property type="match status" value="1"/>
</dbReference>
<dbReference type="InterPro" id="IPR027417">
    <property type="entry name" value="P-loop_NTPase"/>
</dbReference>
<feature type="domain" description="Disease resistance N-terminal" evidence="6">
    <location>
        <begin position="5"/>
        <end position="93"/>
    </location>
</feature>
<evidence type="ECO:0000259" key="5">
    <source>
        <dbReference type="Pfam" id="PF00931"/>
    </source>
</evidence>
<dbReference type="PRINTS" id="PR00364">
    <property type="entry name" value="DISEASERSIST"/>
</dbReference>
<name>A0A2P6SDP5_ROSCH</name>
<evidence type="ECO:0000256" key="3">
    <source>
        <dbReference type="ARBA" id="ARBA00022821"/>
    </source>
</evidence>
<dbReference type="InterPro" id="IPR036388">
    <property type="entry name" value="WH-like_DNA-bd_sf"/>
</dbReference>
<reference evidence="9 10" key="1">
    <citation type="journal article" date="2018" name="Nat. Genet.">
        <title>The Rosa genome provides new insights in the design of modern roses.</title>
        <authorList>
            <person name="Bendahmane M."/>
        </authorList>
    </citation>
    <scope>NUCLEOTIDE SEQUENCE [LARGE SCALE GENOMIC DNA]</scope>
    <source>
        <strain evidence="10">cv. Old Blush</strain>
    </source>
</reference>
<dbReference type="Pfam" id="PF23559">
    <property type="entry name" value="WHD_DRP"/>
    <property type="match status" value="1"/>
</dbReference>
<keyword evidence="9" id="KW-0378">Hydrolase</keyword>
<keyword evidence="10" id="KW-1185">Reference proteome</keyword>
<dbReference type="InterPro" id="IPR055414">
    <property type="entry name" value="LRR_R13L4/SHOC2-like"/>
</dbReference>
<keyword evidence="2" id="KW-0547">Nucleotide-binding</keyword>
<feature type="region of interest" description="Disordered" evidence="4">
    <location>
        <begin position="129"/>
        <end position="155"/>
    </location>
</feature>
<dbReference type="InterPro" id="IPR038005">
    <property type="entry name" value="RX-like_CC"/>
</dbReference>
<gene>
    <name evidence="9" type="ORF">RchiOBHm_Chr1g0341231</name>
</gene>
<dbReference type="Gene3D" id="1.20.5.4130">
    <property type="match status" value="1"/>
</dbReference>
<dbReference type="Gene3D" id="3.40.50.300">
    <property type="entry name" value="P-loop containing nucleotide triphosphate hydrolases"/>
    <property type="match status" value="1"/>
</dbReference>
<dbReference type="OrthoDB" id="1060944at2759"/>
<dbReference type="FunFam" id="3.40.50.300:FF:001091">
    <property type="entry name" value="Probable disease resistance protein At1g61300"/>
    <property type="match status" value="1"/>
</dbReference>
<feature type="domain" description="Disease resistance R13L4/SHOC-2-like LRR" evidence="8">
    <location>
        <begin position="577"/>
        <end position="890"/>
    </location>
</feature>
<dbReference type="InterPro" id="IPR058922">
    <property type="entry name" value="WHD_DRP"/>
</dbReference>
<dbReference type="InterPro" id="IPR002182">
    <property type="entry name" value="NB-ARC"/>
</dbReference>
<evidence type="ECO:0000256" key="2">
    <source>
        <dbReference type="ARBA" id="ARBA00022741"/>
    </source>
</evidence>
<accession>A0A2P6SDP5</accession>
<keyword evidence="1" id="KW-0677">Repeat</keyword>
<dbReference type="Pfam" id="PF00931">
    <property type="entry name" value="NB-ARC"/>
    <property type="match status" value="1"/>
</dbReference>
<evidence type="ECO:0000256" key="1">
    <source>
        <dbReference type="ARBA" id="ARBA00022737"/>
    </source>
</evidence>
<dbReference type="InterPro" id="IPR041118">
    <property type="entry name" value="Rx_N"/>
</dbReference>
<dbReference type="Pfam" id="PF18052">
    <property type="entry name" value="Rx_N"/>
    <property type="match status" value="1"/>
</dbReference>
<feature type="domain" description="NB-ARC" evidence="5">
    <location>
        <begin position="163"/>
        <end position="334"/>
    </location>
</feature>
<evidence type="ECO:0000313" key="9">
    <source>
        <dbReference type="EMBL" id="PRQ56793.1"/>
    </source>
</evidence>
<dbReference type="Gene3D" id="3.80.10.10">
    <property type="entry name" value="Ribonuclease Inhibitor"/>
    <property type="match status" value="1"/>
</dbReference>
<dbReference type="OMA" id="WELFENI"/>
<dbReference type="SUPFAM" id="SSF52540">
    <property type="entry name" value="P-loop containing nucleoside triphosphate hydrolases"/>
    <property type="match status" value="1"/>
</dbReference>
<dbReference type="GO" id="GO:0016787">
    <property type="term" value="F:hydrolase activity"/>
    <property type="evidence" value="ECO:0007669"/>
    <property type="project" value="UniProtKB-KW"/>
</dbReference>
<dbReference type="AlphaFoldDB" id="A0A2P6SDP5"/>
<evidence type="ECO:0000259" key="8">
    <source>
        <dbReference type="Pfam" id="PF23598"/>
    </source>
</evidence>
<dbReference type="FunFam" id="1.10.10.10:FF:000322">
    <property type="entry name" value="Probable disease resistance protein At1g63360"/>
    <property type="match status" value="1"/>
</dbReference>
<dbReference type="GO" id="GO:0043531">
    <property type="term" value="F:ADP binding"/>
    <property type="evidence" value="ECO:0007669"/>
    <property type="project" value="InterPro"/>
</dbReference>
<organism evidence="9 10">
    <name type="scientific">Rosa chinensis</name>
    <name type="common">China rose</name>
    <dbReference type="NCBI Taxonomy" id="74649"/>
    <lineage>
        <taxon>Eukaryota</taxon>
        <taxon>Viridiplantae</taxon>
        <taxon>Streptophyta</taxon>
        <taxon>Embryophyta</taxon>
        <taxon>Tracheophyta</taxon>
        <taxon>Spermatophyta</taxon>
        <taxon>Magnoliopsida</taxon>
        <taxon>eudicotyledons</taxon>
        <taxon>Gunneridae</taxon>
        <taxon>Pentapetalae</taxon>
        <taxon>rosids</taxon>
        <taxon>fabids</taxon>
        <taxon>Rosales</taxon>
        <taxon>Rosaceae</taxon>
        <taxon>Rosoideae</taxon>
        <taxon>Rosoideae incertae sedis</taxon>
        <taxon>Rosa</taxon>
    </lineage>
</organism>
<dbReference type="Gene3D" id="1.10.10.10">
    <property type="entry name" value="Winged helix-like DNA-binding domain superfamily/Winged helix DNA-binding domain"/>
    <property type="match status" value="1"/>
</dbReference>
<dbReference type="InterPro" id="IPR032675">
    <property type="entry name" value="LRR_dom_sf"/>
</dbReference>
<evidence type="ECO:0000313" key="10">
    <source>
        <dbReference type="Proteomes" id="UP000238479"/>
    </source>
</evidence>
<dbReference type="Proteomes" id="UP000238479">
    <property type="component" value="Chromosome 1"/>
</dbReference>
<dbReference type="Gramene" id="PRQ56793">
    <property type="protein sequence ID" value="PRQ56793"/>
    <property type="gene ID" value="RchiOBHm_Chr1g0341231"/>
</dbReference>
<dbReference type="GO" id="GO:0098542">
    <property type="term" value="P:defense response to other organism"/>
    <property type="evidence" value="ECO:0007669"/>
    <property type="project" value="TreeGrafter"/>
</dbReference>
<comment type="caution">
    <text evidence="9">The sequence shown here is derived from an EMBL/GenBank/DDBJ whole genome shotgun (WGS) entry which is preliminary data.</text>
</comment>
<dbReference type="SUPFAM" id="SSF52058">
    <property type="entry name" value="L domain-like"/>
    <property type="match status" value="1"/>
</dbReference>
<keyword evidence="3" id="KW-0611">Plant defense</keyword>
<dbReference type="CDD" id="cd14798">
    <property type="entry name" value="RX-CC_like"/>
    <property type="match status" value="1"/>
</dbReference>
<evidence type="ECO:0000256" key="4">
    <source>
        <dbReference type="SAM" id="MobiDB-lite"/>
    </source>
</evidence>
<dbReference type="PANTHER" id="PTHR23155">
    <property type="entry name" value="DISEASE RESISTANCE PROTEIN RP"/>
    <property type="match status" value="1"/>
</dbReference>
<dbReference type="InterPro" id="IPR044974">
    <property type="entry name" value="Disease_R_plants"/>
</dbReference>
<sequence>MAKAAVSILLGDLTKFIAEENQLLKLKGVKDQFEQAQRVLRQIQAVLKDAGSKQEEDKEIGGWMSDVRDAVYNLEEVVQEFFFEAASKNRENSMKIVLKKLARFPKDGNKIGSRIESITAVLTELISRTPSTDGGGATSAERERDPRQTTPSVREGDVVGVQGDIKMLVERLVNEENCHQVVSIWGMGGLGKTTLAKMVYNDPGVRNHFSYFAWVCISQKYQERDVLGEILDQLNSGDVQQRRDFTNTTTHELADQLHTALQAKTCLVVLDDIWNHEVWQSLRDVVPPVTETKSRILVTTRNTQVVSLPNVNTSLYEARLLSDTESWELFEKRANFGGENTGSNYEIKRTLGETMLKRCAGLPAAIILLAGLLAQKNTASDWNAVHDGVVKYLWRDTAFNSPVSVFERSYRDLPFRLQPCFLYLAQFPEDYEISTKRLTQLWMAEGLISSEGLVPSESEETMEDVSYRLLDEMVERSMVQVGGHGSTRMIKTCRLHRLMRDMCLMKAKEENFLQVQDLSAATFVQAAPINKVRRLSVYLKGEVDELAPTRTESNGHLKSLLYFVQENFYSERSKNLLVSLLKDFKMLSVLKFEDMKAEPEVELPSVVGNLVLLRFLSLKNSEIKRIPSSVANLVFLQTLDIRCAEWVSVEVPDVFGEMSQLRHLYLPLNHRATAKLSLANLSNLQTLVNLSSEDCNLNDILKLTSLRKLVINAPRSTDLTNLGEFMRSKDISFDRHLHSLSLMAGNGTGDITMEVVSRCPQLRKLRLNGRIKELQDKFLCSYLTKVTLEQTHLEGYDIERLEKLENLKLLTLRMDAIKSGTMVFSQRGFPSLQFLSLIGLSELKEWKVEKGAMPSLSKLHIEYCWGLKVLPEGLQYISSLKELTIKRMYHEFCSRLGEEGEDFYKIKHVPSVTNLQ</sequence>
<dbReference type="PANTHER" id="PTHR23155:SF1185">
    <property type="entry name" value="DISEASE RESISTANCE RPP8-LIKE PROTEIN 3-RELATED"/>
    <property type="match status" value="1"/>
</dbReference>
<evidence type="ECO:0000259" key="6">
    <source>
        <dbReference type="Pfam" id="PF18052"/>
    </source>
</evidence>
<feature type="domain" description="Disease resistance protein winged helix" evidence="7">
    <location>
        <begin position="427"/>
        <end position="502"/>
    </location>
</feature>
<dbReference type="Gene3D" id="1.10.8.430">
    <property type="entry name" value="Helical domain of apoptotic protease-activating factors"/>
    <property type="match status" value="1"/>
</dbReference>
<proteinExistence type="predicted"/>
<evidence type="ECO:0000259" key="7">
    <source>
        <dbReference type="Pfam" id="PF23559"/>
    </source>
</evidence>
<protein>
    <submittedName>
        <fullName evidence="9">Putative P-loop containing nucleoside triphosphate hydrolase, leucine-rich repeat domain, L</fullName>
    </submittedName>
</protein>
<dbReference type="EMBL" id="PDCK01000039">
    <property type="protein sequence ID" value="PRQ56793.1"/>
    <property type="molecule type" value="Genomic_DNA"/>
</dbReference>
<dbReference type="InterPro" id="IPR042197">
    <property type="entry name" value="Apaf_helical"/>
</dbReference>